<keyword evidence="2" id="KW-1133">Transmembrane helix</keyword>
<gene>
    <name evidence="3" type="ORF">SBA5_410016</name>
</gene>
<dbReference type="OrthoDB" id="123313at2"/>
<feature type="transmembrane region" description="Helical" evidence="2">
    <location>
        <begin position="68"/>
        <end position="89"/>
    </location>
</feature>
<sequence>MNSNPHNPKISDSASHGPSGAGDETMRLIASLPAPAGLEDRVHTALRVPPRPARVLAWPKRLNPQSGWMRTAAAAAIVFVVVGGGWGVYTRVQHNQPAKIIAMPARMPAPGGFSSAGAMRTPQTLPGPVAPQPTKANPAQPRKNKKPVASAKPANSLAHPAVSKSTAQSGQDK</sequence>
<keyword evidence="2" id="KW-0472">Membrane</keyword>
<feature type="region of interest" description="Disordered" evidence="1">
    <location>
        <begin position="112"/>
        <end position="173"/>
    </location>
</feature>
<feature type="region of interest" description="Disordered" evidence="1">
    <location>
        <begin position="1"/>
        <end position="24"/>
    </location>
</feature>
<reference evidence="4" key="1">
    <citation type="submission" date="2018-02" db="EMBL/GenBank/DDBJ databases">
        <authorList>
            <person name="Hausmann B."/>
        </authorList>
    </citation>
    <scope>NUCLEOTIDE SEQUENCE [LARGE SCALE GENOMIC DNA]</scope>
    <source>
        <strain evidence="4">Peat soil MAG SbA5</strain>
    </source>
</reference>
<feature type="compositionally biased region" description="Polar residues" evidence="1">
    <location>
        <begin position="1"/>
        <end position="16"/>
    </location>
</feature>
<dbReference type="EMBL" id="OKRB01000099">
    <property type="protein sequence ID" value="SPE23974.1"/>
    <property type="molecule type" value="Genomic_DNA"/>
</dbReference>
<feature type="compositionally biased region" description="Polar residues" evidence="1">
    <location>
        <begin position="163"/>
        <end position="173"/>
    </location>
</feature>
<keyword evidence="2" id="KW-0812">Transmembrane</keyword>
<proteinExistence type="predicted"/>
<organism evidence="3 4">
    <name type="scientific">Candidatus Sulfuritelmatomonas gaucii</name>
    <dbReference type="NCBI Taxonomy" id="2043161"/>
    <lineage>
        <taxon>Bacteria</taxon>
        <taxon>Pseudomonadati</taxon>
        <taxon>Acidobacteriota</taxon>
        <taxon>Terriglobia</taxon>
        <taxon>Terriglobales</taxon>
        <taxon>Acidobacteriaceae</taxon>
        <taxon>Candidatus Sulfuritelmatomonas</taxon>
    </lineage>
</organism>
<name>A0A2N9LLD2_9BACT</name>
<accession>A0A2N9LLD2</accession>
<evidence type="ECO:0000313" key="4">
    <source>
        <dbReference type="Proteomes" id="UP000239735"/>
    </source>
</evidence>
<dbReference type="Proteomes" id="UP000239735">
    <property type="component" value="Unassembled WGS sequence"/>
</dbReference>
<evidence type="ECO:0000313" key="3">
    <source>
        <dbReference type="EMBL" id="SPE23974.1"/>
    </source>
</evidence>
<evidence type="ECO:0000256" key="1">
    <source>
        <dbReference type="SAM" id="MobiDB-lite"/>
    </source>
</evidence>
<evidence type="ECO:0000256" key="2">
    <source>
        <dbReference type="SAM" id="Phobius"/>
    </source>
</evidence>
<dbReference type="AlphaFoldDB" id="A0A2N9LLD2"/>
<protein>
    <submittedName>
        <fullName evidence="3">Uncharacterized protein</fullName>
    </submittedName>
</protein>